<name>A0A5C3M609_9AGAR</name>
<dbReference type="PRINTS" id="PR00318">
    <property type="entry name" value="GPROTEINA"/>
</dbReference>
<evidence type="ECO:0000256" key="5">
    <source>
        <dbReference type="PIRSR" id="PIRSR601019-1"/>
    </source>
</evidence>
<dbReference type="Gene3D" id="1.10.400.10">
    <property type="entry name" value="GI Alpha 1, domain 2-like"/>
    <property type="match status" value="1"/>
</dbReference>
<dbReference type="CDD" id="cd00066">
    <property type="entry name" value="G-alpha"/>
    <property type="match status" value="1"/>
</dbReference>
<evidence type="ECO:0000256" key="7">
    <source>
        <dbReference type="SAM" id="MobiDB-lite"/>
    </source>
</evidence>
<keyword evidence="9" id="KW-1185">Reference proteome</keyword>
<keyword evidence="1 6" id="KW-0479">Metal-binding</keyword>
<dbReference type="InterPro" id="IPR027417">
    <property type="entry name" value="P-loop_NTPase"/>
</dbReference>
<protein>
    <submittedName>
        <fullName evidence="8">Guanine nucleotide binding protein, alpha subunit</fullName>
    </submittedName>
</protein>
<dbReference type="GO" id="GO:0005834">
    <property type="term" value="C:heterotrimeric G-protein complex"/>
    <property type="evidence" value="ECO:0007669"/>
    <property type="project" value="TreeGrafter"/>
</dbReference>
<accession>A0A5C3M609</accession>
<dbReference type="OrthoDB" id="5817230at2759"/>
<dbReference type="InterPro" id="IPR011025">
    <property type="entry name" value="GproteinA_insert"/>
</dbReference>
<dbReference type="EMBL" id="ML213600">
    <property type="protein sequence ID" value="TFK39288.1"/>
    <property type="molecule type" value="Genomic_DNA"/>
</dbReference>
<feature type="compositionally biased region" description="Low complexity" evidence="7">
    <location>
        <begin position="1"/>
        <end position="19"/>
    </location>
</feature>
<keyword evidence="3 5" id="KW-0342">GTP-binding</keyword>
<dbReference type="GO" id="GO:0031683">
    <property type="term" value="F:G-protein beta/gamma-subunit complex binding"/>
    <property type="evidence" value="ECO:0007669"/>
    <property type="project" value="InterPro"/>
</dbReference>
<dbReference type="PROSITE" id="PS51882">
    <property type="entry name" value="G_ALPHA"/>
    <property type="match status" value="1"/>
</dbReference>
<dbReference type="GO" id="GO:0005737">
    <property type="term" value="C:cytoplasm"/>
    <property type="evidence" value="ECO:0007669"/>
    <property type="project" value="TreeGrafter"/>
</dbReference>
<evidence type="ECO:0000256" key="4">
    <source>
        <dbReference type="ARBA" id="ARBA00023224"/>
    </source>
</evidence>
<dbReference type="GO" id="GO:0001664">
    <property type="term" value="F:G protein-coupled receptor binding"/>
    <property type="evidence" value="ECO:0007669"/>
    <property type="project" value="TreeGrafter"/>
</dbReference>
<feature type="region of interest" description="Disordered" evidence="7">
    <location>
        <begin position="1"/>
        <end position="31"/>
    </location>
</feature>
<dbReference type="FunFam" id="3.40.50.300:FF:000692">
    <property type="entry name" value="Guanine nucleotide-binding protein subunit alpha"/>
    <property type="match status" value="1"/>
</dbReference>
<dbReference type="PANTHER" id="PTHR10218:SF360">
    <property type="entry name" value="GUANINE NUCLEOTIDE-BINDING PROTEIN SUBUNIT ALPHA HOMOLOG"/>
    <property type="match status" value="1"/>
</dbReference>
<dbReference type="Pfam" id="PF00503">
    <property type="entry name" value="G-alpha"/>
    <property type="match status" value="1"/>
</dbReference>
<keyword evidence="2 5" id="KW-0547">Nucleotide-binding</keyword>
<dbReference type="PANTHER" id="PTHR10218">
    <property type="entry name" value="GTP-BINDING PROTEIN ALPHA SUBUNIT"/>
    <property type="match status" value="1"/>
</dbReference>
<dbReference type="Proteomes" id="UP000308652">
    <property type="component" value="Unassembled WGS sequence"/>
</dbReference>
<keyword evidence="6" id="KW-0460">Magnesium</keyword>
<dbReference type="GO" id="GO:0046872">
    <property type="term" value="F:metal ion binding"/>
    <property type="evidence" value="ECO:0007669"/>
    <property type="project" value="UniProtKB-KW"/>
</dbReference>
<feature type="binding site" evidence="5">
    <location>
        <begin position="317"/>
        <end position="323"/>
    </location>
    <ligand>
        <name>GTP</name>
        <dbReference type="ChEBI" id="CHEBI:37565"/>
    </ligand>
</feature>
<dbReference type="SUPFAM" id="SSF47895">
    <property type="entry name" value="Transducin (alpha subunit), insertion domain"/>
    <property type="match status" value="1"/>
</dbReference>
<evidence type="ECO:0000256" key="6">
    <source>
        <dbReference type="PIRSR" id="PIRSR601019-2"/>
    </source>
</evidence>
<dbReference type="SUPFAM" id="SSF52540">
    <property type="entry name" value="P-loop containing nucleoside triphosphate hydrolases"/>
    <property type="match status" value="1"/>
</dbReference>
<reference evidence="8 9" key="1">
    <citation type="journal article" date="2019" name="Nat. Ecol. Evol.">
        <title>Megaphylogeny resolves global patterns of mushroom evolution.</title>
        <authorList>
            <person name="Varga T."/>
            <person name="Krizsan K."/>
            <person name="Foldi C."/>
            <person name="Dima B."/>
            <person name="Sanchez-Garcia M."/>
            <person name="Sanchez-Ramirez S."/>
            <person name="Szollosi G.J."/>
            <person name="Szarkandi J.G."/>
            <person name="Papp V."/>
            <person name="Albert L."/>
            <person name="Andreopoulos W."/>
            <person name="Angelini C."/>
            <person name="Antonin V."/>
            <person name="Barry K.W."/>
            <person name="Bougher N.L."/>
            <person name="Buchanan P."/>
            <person name="Buyck B."/>
            <person name="Bense V."/>
            <person name="Catcheside P."/>
            <person name="Chovatia M."/>
            <person name="Cooper J."/>
            <person name="Damon W."/>
            <person name="Desjardin D."/>
            <person name="Finy P."/>
            <person name="Geml J."/>
            <person name="Haridas S."/>
            <person name="Hughes K."/>
            <person name="Justo A."/>
            <person name="Karasinski D."/>
            <person name="Kautmanova I."/>
            <person name="Kiss B."/>
            <person name="Kocsube S."/>
            <person name="Kotiranta H."/>
            <person name="LaButti K.M."/>
            <person name="Lechner B.E."/>
            <person name="Liimatainen K."/>
            <person name="Lipzen A."/>
            <person name="Lukacs Z."/>
            <person name="Mihaltcheva S."/>
            <person name="Morgado L.N."/>
            <person name="Niskanen T."/>
            <person name="Noordeloos M.E."/>
            <person name="Ohm R.A."/>
            <person name="Ortiz-Santana B."/>
            <person name="Ovrebo C."/>
            <person name="Racz N."/>
            <person name="Riley R."/>
            <person name="Savchenko A."/>
            <person name="Shiryaev A."/>
            <person name="Soop K."/>
            <person name="Spirin V."/>
            <person name="Szebenyi C."/>
            <person name="Tomsovsky M."/>
            <person name="Tulloss R.E."/>
            <person name="Uehling J."/>
            <person name="Grigoriev I.V."/>
            <person name="Vagvolgyi C."/>
            <person name="Papp T."/>
            <person name="Martin F.M."/>
            <person name="Miettinen O."/>
            <person name="Hibbett D.S."/>
            <person name="Nagy L.G."/>
        </authorList>
    </citation>
    <scope>NUCLEOTIDE SEQUENCE [LARGE SCALE GENOMIC DNA]</scope>
    <source>
        <strain evidence="8 9">CBS 166.37</strain>
    </source>
</reference>
<dbReference type="AlphaFoldDB" id="A0A5C3M609"/>
<evidence type="ECO:0000256" key="1">
    <source>
        <dbReference type="ARBA" id="ARBA00022723"/>
    </source>
</evidence>
<dbReference type="GO" id="GO:0003924">
    <property type="term" value="F:GTPase activity"/>
    <property type="evidence" value="ECO:0007669"/>
    <property type="project" value="InterPro"/>
</dbReference>
<dbReference type="GO" id="GO:0005525">
    <property type="term" value="F:GTP binding"/>
    <property type="evidence" value="ECO:0007669"/>
    <property type="project" value="UniProtKB-KW"/>
</dbReference>
<dbReference type="SMART" id="SM00275">
    <property type="entry name" value="G_alpha"/>
    <property type="match status" value="1"/>
</dbReference>
<evidence type="ECO:0000256" key="2">
    <source>
        <dbReference type="ARBA" id="ARBA00022741"/>
    </source>
</evidence>
<evidence type="ECO:0000313" key="8">
    <source>
        <dbReference type="EMBL" id="TFK39288.1"/>
    </source>
</evidence>
<dbReference type="STRING" id="68775.A0A5C3M609"/>
<evidence type="ECO:0000313" key="9">
    <source>
        <dbReference type="Proteomes" id="UP000308652"/>
    </source>
</evidence>
<feature type="binding site" evidence="6">
    <location>
        <position position="323"/>
    </location>
    <ligand>
        <name>Mg(2+)</name>
        <dbReference type="ChEBI" id="CHEBI:18420"/>
    </ligand>
</feature>
<sequence length="507" mass="57167">MYILTTTSSSPGHPTSTLHCSDLPTGPEEMPTKVLSRESENDPISFALKPPLDETPADREVRLRLEKEAKHVSDAIDEELDRQRVAERRGPKPIKILLLGQSESGKSTTLKNFQLMYEPKAFRTERASWRAVIQLNVVRSVHLILDAMTRVQKNTSPTSSRDTLTDFPPLTPELLKLKLRLAPLLQVEEVLIRRLTPVGSGETEATQLVSYTERSKNYLKEVAVNSAAHWKDAFAKLVSSDTESFDSQHAIDFDDPNDPGIVLNACSEDMVKLWNDPLIQQLLEKQNLRMEEVAGFFLDSLERVTSTHYIPTDDDILRARLKTLGVTEHRFKISSGAGISRDWRIFDVGGHRSQRAFWAPYFDDMDAIIFLAPISCFDQVLAEDPKVNRLEDSVKLWTTIVSNPLLKDTNVILFLNKIDILQAKLASGIKLSDHVVSYGDRPNDFENTSTYLRRKFAGIMKQSSPSSRVFYCHLTAVTDTKSTKGIISNVKDMIMRQNLAVTNLIVT</sequence>
<feature type="binding site" evidence="5">
    <location>
        <begin position="416"/>
        <end position="419"/>
    </location>
    <ligand>
        <name>GTP</name>
        <dbReference type="ChEBI" id="CHEBI:37565"/>
    </ligand>
</feature>
<keyword evidence="4" id="KW-0807">Transducer</keyword>
<dbReference type="Gene3D" id="3.40.50.300">
    <property type="entry name" value="P-loop containing nucleotide triphosphate hydrolases"/>
    <property type="match status" value="2"/>
</dbReference>
<proteinExistence type="predicted"/>
<organism evidence="8 9">
    <name type="scientific">Crucibulum laeve</name>
    <dbReference type="NCBI Taxonomy" id="68775"/>
    <lineage>
        <taxon>Eukaryota</taxon>
        <taxon>Fungi</taxon>
        <taxon>Dikarya</taxon>
        <taxon>Basidiomycota</taxon>
        <taxon>Agaricomycotina</taxon>
        <taxon>Agaricomycetes</taxon>
        <taxon>Agaricomycetidae</taxon>
        <taxon>Agaricales</taxon>
        <taxon>Agaricineae</taxon>
        <taxon>Nidulariaceae</taxon>
        <taxon>Crucibulum</taxon>
    </lineage>
</organism>
<evidence type="ECO:0000256" key="3">
    <source>
        <dbReference type="ARBA" id="ARBA00023134"/>
    </source>
</evidence>
<dbReference type="InterPro" id="IPR001019">
    <property type="entry name" value="Gprotein_alpha_su"/>
</dbReference>
<gene>
    <name evidence="8" type="ORF">BDQ12DRAFT_682509</name>
</gene>
<dbReference type="GO" id="GO:0007188">
    <property type="term" value="P:adenylate cyclase-modulating G protein-coupled receptor signaling pathway"/>
    <property type="evidence" value="ECO:0007669"/>
    <property type="project" value="TreeGrafter"/>
</dbReference>